<dbReference type="PRINTS" id="PR00260">
    <property type="entry name" value="CHEMTRNSDUCR"/>
</dbReference>
<dbReference type="Pfam" id="PF00015">
    <property type="entry name" value="MCPsignal"/>
    <property type="match status" value="1"/>
</dbReference>
<comment type="similarity">
    <text evidence="3">Belongs to the methyl-accepting chemotaxis (MCP) protein family.</text>
</comment>
<dbReference type="PANTHER" id="PTHR32089">
    <property type="entry name" value="METHYL-ACCEPTING CHEMOTAXIS PROTEIN MCPB"/>
    <property type="match status" value="1"/>
</dbReference>
<feature type="compositionally biased region" description="Low complexity" evidence="5">
    <location>
        <begin position="351"/>
        <end position="362"/>
    </location>
</feature>
<comment type="caution">
    <text evidence="8">The sequence shown here is derived from an EMBL/GenBank/DDBJ whole genome shotgun (WGS) entry which is preliminary data.</text>
</comment>
<dbReference type="InterPro" id="IPR003660">
    <property type="entry name" value="HAMP_dom"/>
</dbReference>
<feature type="region of interest" description="Disordered" evidence="5">
    <location>
        <begin position="347"/>
        <end position="377"/>
    </location>
</feature>
<proteinExistence type="inferred from homology"/>
<evidence type="ECO:0000256" key="5">
    <source>
        <dbReference type="SAM" id="MobiDB-lite"/>
    </source>
</evidence>
<protein>
    <submittedName>
        <fullName evidence="8">Methyl-accepting chemotaxis protein</fullName>
    </submittedName>
</protein>
<name>A0A2U3BDG8_9VIBR</name>
<evidence type="ECO:0000256" key="2">
    <source>
        <dbReference type="ARBA" id="ARBA00023224"/>
    </source>
</evidence>
<keyword evidence="2 4" id="KW-0807">Transducer</keyword>
<accession>A0A2U3BDG8</accession>
<dbReference type="GO" id="GO:0007165">
    <property type="term" value="P:signal transduction"/>
    <property type="evidence" value="ECO:0007669"/>
    <property type="project" value="UniProtKB-KW"/>
</dbReference>
<dbReference type="FunFam" id="1.10.287.950:FF:000001">
    <property type="entry name" value="Methyl-accepting chemotaxis sensory transducer"/>
    <property type="match status" value="1"/>
</dbReference>
<keyword evidence="9" id="KW-1185">Reference proteome</keyword>
<dbReference type="OrthoDB" id="2489132at2"/>
<dbReference type="CDD" id="cd06225">
    <property type="entry name" value="HAMP"/>
    <property type="match status" value="1"/>
</dbReference>
<dbReference type="CDD" id="cd11386">
    <property type="entry name" value="MCP_signal"/>
    <property type="match status" value="1"/>
</dbReference>
<dbReference type="InterPro" id="IPR004089">
    <property type="entry name" value="MCPsignal_dom"/>
</dbReference>
<feature type="domain" description="Methyl-accepting transducer" evidence="6">
    <location>
        <begin position="308"/>
        <end position="544"/>
    </location>
</feature>
<dbReference type="SMART" id="SM00283">
    <property type="entry name" value="MA"/>
    <property type="match status" value="1"/>
</dbReference>
<dbReference type="PROSITE" id="PS50885">
    <property type="entry name" value="HAMP"/>
    <property type="match status" value="1"/>
</dbReference>
<dbReference type="Gene3D" id="1.10.287.950">
    <property type="entry name" value="Methyl-accepting chemotaxis protein"/>
    <property type="match status" value="1"/>
</dbReference>
<evidence type="ECO:0000313" key="9">
    <source>
        <dbReference type="Proteomes" id="UP000245362"/>
    </source>
</evidence>
<evidence type="ECO:0000259" key="7">
    <source>
        <dbReference type="PROSITE" id="PS50885"/>
    </source>
</evidence>
<dbReference type="Proteomes" id="UP000245362">
    <property type="component" value="Unassembled WGS sequence"/>
</dbReference>
<dbReference type="GO" id="GO:0016020">
    <property type="term" value="C:membrane"/>
    <property type="evidence" value="ECO:0007669"/>
    <property type="project" value="UniProtKB-SubCell"/>
</dbReference>
<dbReference type="EMBL" id="QFWT01000001">
    <property type="protein sequence ID" value="PWI34817.1"/>
    <property type="molecule type" value="Genomic_DNA"/>
</dbReference>
<dbReference type="AlphaFoldDB" id="A0A2U3BDG8"/>
<dbReference type="PANTHER" id="PTHR32089:SF55">
    <property type="entry name" value="METHYL ACCEPTING SENSORY TRANSDUCER WITH CACHE_2 SMALL MOLECULE BINDING DOMAIN"/>
    <property type="match status" value="1"/>
</dbReference>
<evidence type="ECO:0000256" key="1">
    <source>
        <dbReference type="ARBA" id="ARBA00004370"/>
    </source>
</evidence>
<dbReference type="SMART" id="SM00304">
    <property type="entry name" value="HAMP"/>
    <property type="match status" value="2"/>
</dbReference>
<gene>
    <name evidence="8" type="ORF">DI392_00600</name>
</gene>
<evidence type="ECO:0000256" key="4">
    <source>
        <dbReference type="PROSITE-ProRule" id="PRU00284"/>
    </source>
</evidence>
<dbReference type="Pfam" id="PF00672">
    <property type="entry name" value="HAMP"/>
    <property type="match status" value="1"/>
</dbReference>
<evidence type="ECO:0000259" key="6">
    <source>
        <dbReference type="PROSITE" id="PS50111"/>
    </source>
</evidence>
<dbReference type="SUPFAM" id="SSF58104">
    <property type="entry name" value="Methyl-accepting chemotaxis protein (MCP) signaling domain"/>
    <property type="match status" value="1"/>
</dbReference>
<dbReference type="InterPro" id="IPR004090">
    <property type="entry name" value="Chemotax_Me-accpt_rcpt"/>
</dbReference>
<sequence length="581" mass="63264">MMKKVSFKAKLIALVVTIISVTVLTAYLTSNFVISDYIEKNDSKNIKAQLSLVKDKLRSDMRNNVLLAQGLNFSITQIDEITQKTGFSNIMKMSFDLVFDRNGAIEDEAAVKKYVDQIKNANNETVMSDIFFENDKPLMSITVPTGRNAGNIFWVDLSNVQDLLSESTIEGSYVELKDPNGTVVFSNKTGSDLIPVSNVFDLEGKQWQLNGYIDKHYIEDNAGELNAAITSSLLIAAVLIIPLTIILMNQTLKPVVALRNVITDLANGSGDLTHRLVVETNDDLGKIAEGINRFIENLQNMMLQVSASSRKISEQIALLESQSESNKELLNSHSAEMEMAVTSINEMSSTAESVAQSAADAAKQTQRTSDEADQSKEVVQQAVASVSALVEEVDNMAKSIQNSRSDTEQISSVLTVIGDIAEQTNLLALNAAIEAARAGEQGRGFAVVADEVRALAARTQKSTDEINGMLSKLRQGSDGLVSAMDVTKNSCEQTAETTSHVMNSLDIMSESVIDINDLTAQIATSAEEQSSVTEEINRNMTAIQEMIQTLEHNGNETASSTHQLTDSNQELVNIVGKFKLS</sequence>
<dbReference type="PROSITE" id="PS50111">
    <property type="entry name" value="CHEMOTAXIS_TRANSDUC_2"/>
    <property type="match status" value="1"/>
</dbReference>
<feature type="domain" description="HAMP" evidence="7">
    <location>
        <begin position="249"/>
        <end position="303"/>
    </location>
</feature>
<dbReference type="GO" id="GO:0006935">
    <property type="term" value="P:chemotaxis"/>
    <property type="evidence" value="ECO:0007669"/>
    <property type="project" value="InterPro"/>
</dbReference>
<reference evidence="8 9" key="1">
    <citation type="submission" date="2018-05" db="EMBL/GenBank/DDBJ databases">
        <title>Vibrio limimaris sp. nov., isolated from marine sediment.</title>
        <authorList>
            <person name="Li C.-M."/>
        </authorList>
    </citation>
    <scope>NUCLEOTIDE SEQUENCE [LARGE SCALE GENOMIC DNA]</scope>
    <source>
        <strain evidence="8 9">E4404</strain>
    </source>
</reference>
<comment type="subcellular location">
    <subcellularLocation>
        <location evidence="1">Membrane</location>
    </subcellularLocation>
</comment>
<evidence type="ECO:0000256" key="3">
    <source>
        <dbReference type="ARBA" id="ARBA00029447"/>
    </source>
</evidence>
<organism evidence="8 9">
    <name type="scientific">Vibrio albus</name>
    <dbReference type="NCBI Taxonomy" id="2200953"/>
    <lineage>
        <taxon>Bacteria</taxon>
        <taxon>Pseudomonadati</taxon>
        <taxon>Pseudomonadota</taxon>
        <taxon>Gammaproteobacteria</taxon>
        <taxon>Vibrionales</taxon>
        <taxon>Vibrionaceae</taxon>
        <taxon>Vibrio</taxon>
    </lineage>
</organism>
<dbReference type="GO" id="GO:0004888">
    <property type="term" value="F:transmembrane signaling receptor activity"/>
    <property type="evidence" value="ECO:0007669"/>
    <property type="project" value="InterPro"/>
</dbReference>
<evidence type="ECO:0000313" key="8">
    <source>
        <dbReference type="EMBL" id="PWI34817.1"/>
    </source>
</evidence>